<dbReference type="Proteomes" id="UP000559256">
    <property type="component" value="Unassembled WGS sequence"/>
</dbReference>
<comment type="caution">
    <text evidence="2">The sequence shown here is derived from an EMBL/GenBank/DDBJ whole genome shotgun (WGS) entry which is preliminary data.</text>
</comment>
<accession>A0A8H5FFD3</accession>
<feature type="compositionally biased region" description="Basic residues" evidence="1">
    <location>
        <begin position="549"/>
        <end position="562"/>
    </location>
</feature>
<dbReference type="EMBL" id="JAACJM010000254">
    <property type="protein sequence ID" value="KAF5334706.1"/>
    <property type="molecule type" value="Genomic_DNA"/>
</dbReference>
<dbReference type="OrthoDB" id="3231188at2759"/>
<proteinExistence type="predicted"/>
<keyword evidence="3" id="KW-1185">Reference proteome</keyword>
<dbReference type="AlphaFoldDB" id="A0A8H5FFD3"/>
<evidence type="ECO:0000313" key="3">
    <source>
        <dbReference type="Proteomes" id="UP000559256"/>
    </source>
</evidence>
<evidence type="ECO:0000256" key="1">
    <source>
        <dbReference type="SAM" id="MobiDB-lite"/>
    </source>
</evidence>
<feature type="compositionally biased region" description="Polar residues" evidence="1">
    <location>
        <begin position="504"/>
        <end position="526"/>
    </location>
</feature>
<sequence length="592" mass="66170">MHYHTHWFDDILGKGVSRVFGTKINEKMHGPLRKIYYERTNFKNVADQITRIQHQFMVSVTIRSTLNDLDDYSNRSEEDKLDQGGIVKENFYLGGNQKDIALQDLENHHKTDSSFLRFRIRLGEFLSRYLPAHGIPLPGNKAIKFKASDLNQALREKISQLQLAISVLKAKTSKRKQGRKREAPVDPGVAPFVTQISHLGAKFAVMNEPWINTEIFQCPLPANHVDPFSPERFADQTMYKAGMIAELHSHLGDPCLQNLAATLPSFKTEFQKALNNQRTHTTDRVRSHATIILRELSLPDYISVAKAGEKRVQSDDLTSLWTQGKKDVREEKLAPIFFPDQIINPHTLFLNEFQPRIIRVTLFSPASIKNPDDKVGGNLAGHLWGVRGVNASCIALSAIMLRFIISPDKEFSEVGTVSRIPYREHFQQYRKMIVLAESKGTSWAKSLYDFYNRRVFAGVTGITFALTDPSTSGDGEIDELDALMQQLVVPSAPSVAHQVPHASSDPSSNTLPSVVVTPANTPSSSDIDAVHAGVNDLDVTALDPSNQPRGRRGGTGHRRGRATRAAPSSTHLEAESDEPECSTRPKRSTRRN</sequence>
<reference evidence="2 3" key="1">
    <citation type="journal article" date="2020" name="ISME J.">
        <title>Uncovering the hidden diversity of litter-decomposition mechanisms in mushroom-forming fungi.</title>
        <authorList>
            <person name="Floudas D."/>
            <person name="Bentzer J."/>
            <person name="Ahren D."/>
            <person name="Johansson T."/>
            <person name="Persson P."/>
            <person name="Tunlid A."/>
        </authorList>
    </citation>
    <scope>NUCLEOTIDE SEQUENCE [LARGE SCALE GENOMIC DNA]</scope>
    <source>
        <strain evidence="2 3">CBS 291.85</strain>
    </source>
</reference>
<gene>
    <name evidence="2" type="ORF">D9758_017254</name>
</gene>
<protein>
    <submittedName>
        <fullName evidence="2">Uncharacterized protein</fullName>
    </submittedName>
</protein>
<evidence type="ECO:0000313" key="2">
    <source>
        <dbReference type="EMBL" id="KAF5334706.1"/>
    </source>
</evidence>
<feature type="region of interest" description="Disordered" evidence="1">
    <location>
        <begin position="494"/>
        <end position="592"/>
    </location>
</feature>
<dbReference type="InterPro" id="IPR046521">
    <property type="entry name" value="DUF6698"/>
</dbReference>
<organism evidence="2 3">
    <name type="scientific">Tetrapyrgos nigripes</name>
    <dbReference type="NCBI Taxonomy" id="182062"/>
    <lineage>
        <taxon>Eukaryota</taxon>
        <taxon>Fungi</taxon>
        <taxon>Dikarya</taxon>
        <taxon>Basidiomycota</taxon>
        <taxon>Agaricomycotina</taxon>
        <taxon>Agaricomycetes</taxon>
        <taxon>Agaricomycetidae</taxon>
        <taxon>Agaricales</taxon>
        <taxon>Marasmiineae</taxon>
        <taxon>Marasmiaceae</taxon>
        <taxon>Tetrapyrgos</taxon>
    </lineage>
</organism>
<dbReference type="Pfam" id="PF20414">
    <property type="entry name" value="DUF6698"/>
    <property type="match status" value="1"/>
</dbReference>
<name>A0A8H5FFD3_9AGAR</name>